<protein>
    <submittedName>
        <fullName evidence="2">Uncharacterized protein</fullName>
    </submittedName>
</protein>
<organism evidence="2 3">
    <name type="scientific">Effrenium voratum</name>
    <dbReference type="NCBI Taxonomy" id="2562239"/>
    <lineage>
        <taxon>Eukaryota</taxon>
        <taxon>Sar</taxon>
        <taxon>Alveolata</taxon>
        <taxon>Dinophyceae</taxon>
        <taxon>Suessiales</taxon>
        <taxon>Symbiodiniaceae</taxon>
        <taxon>Effrenium</taxon>
    </lineage>
</organism>
<feature type="compositionally biased region" description="Polar residues" evidence="1">
    <location>
        <begin position="7"/>
        <end position="28"/>
    </location>
</feature>
<sequence length="220" mass="24297">MDRITAPTATTRLTSPPSSPASWLRTNTGPMFPTDREAAIRGDRPRYEWVYDPPIFNTHDKLNGVLKTQLDAWHCPKTSGTQHVLHASSHIVDTVTRQRIARFYNDSFLRQTGKLVSTHDPLANKPLGGGVTICHDGTLRPGQRLQRCSSAPGSIKADQYLPPWIERSKYELALSKAPPNWSGLPFAATGHRSGTPHNMKKFEKSMSLSSSGLPTFPKAA</sequence>
<dbReference type="EMBL" id="CAUJNA010001514">
    <property type="protein sequence ID" value="CAJ1387420.1"/>
    <property type="molecule type" value="Genomic_DNA"/>
</dbReference>
<dbReference type="AlphaFoldDB" id="A0AA36IHH8"/>
<accession>A0AA36IHH8</accession>
<keyword evidence="3" id="KW-1185">Reference proteome</keyword>
<gene>
    <name evidence="2" type="ORF">EVOR1521_LOCUS13505</name>
</gene>
<comment type="caution">
    <text evidence="2">The sequence shown here is derived from an EMBL/GenBank/DDBJ whole genome shotgun (WGS) entry which is preliminary data.</text>
</comment>
<evidence type="ECO:0000313" key="3">
    <source>
        <dbReference type="Proteomes" id="UP001178507"/>
    </source>
</evidence>
<proteinExistence type="predicted"/>
<evidence type="ECO:0000256" key="1">
    <source>
        <dbReference type="SAM" id="MobiDB-lite"/>
    </source>
</evidence>
<name>A0AA36IHH8_9DINO</name>
<dbReference type="Proteomes" id="UP001178507">
    <property type="component" value="Unassembled WGS sequence"/>
</dbReference>
<reference evidence="2" key="1">
    <citation type="submission" date="2023-08" db="EMBL/GenBank/DDBJ databases">
        <authorList>
            <person name="Chen Y."/>
            <person name="Shah S."/>
            <person name="Dougan E. K."/>
            <person name="Thang M."/>
            <person name="Chan C."/>
        </authorList>
    </citation>
    <scope>NUCLEOTIDE SEQUENCE</scope>
</reference>
<feature type="region of interest" description="Disordered" evidence="1">
    <location>
        <begin position="1"/>
        <end position="28"/>
    </location>
</feature>
<evidence type="ECO:0000313" key="2">
    <source>
        <dbReference type="EMBL" id="CAJ1387420.1"/>
    </source>
</evidence>